<reference evidence="1 2" key="1">
    <citation type="journal article" date="2022" name="Nat. Ecol. Evol.">
        <title>A masculinizing supergene underlies an exaggerated male reproductive morph in a spider.</title>
        <authorList>
            <person name="Hendrickx F."/>
            <person name="De Corte Z."/>
            <person name="Sonet G."/>
            <person name="Van Belleghem S.M."/>
            <person name="Kostlbacher S."/>
            <person name="Vangestel C."/>
        </authorList>
    </citation>
    <scope>NUCLEOTIDE SEQUENCE [LARGE SCALE GENOMIC DNA]</scope>
    <source>
        <strain evidence="1">W744_W776</strain>
    </source>
</reference>
<protein>
    <submittedName>
        <fullName evidence="1">Uncharacterized protein</fullName>
    </submittedName>
</protein>
<dbReference type="EMBL" id="JAFNEN010000256">
    <property type="protein sequence ID" value="KAG8187891.1"/>
    <property type="molecule type" value="Genomic_DNA"/>
</dbReference>
<dbReference type="Proteomes" id="UP000827092">
    <property type="component" value="Unassembled WGS sequence"/>
</dbReference>
<sequence>MLSSIKISTENSTLDMDETTTYLDGRYVSAPEAIWRLSEFNMSYKSHTVIRLAVHLPHQQQVVFIGGQETDAAERAAAKYTTLTAWFQLNRDVSQAEIYTYSEIPNQYVYEKNTTKCKRRQRGSQQVIGRMPVVSVQDAERFYLRMLLLRQPGAVGFEDIRTVDGIVCETFQQACKMRGLLEGDQLWNDTLREAAEAQSPGQLRMLYAVVCAFGEVEDIPQLWATNRDALCEDFVHSYSESTGVEYALAELNGLLQSYSLNLEKVKLPAVSVSLTCQSSYDILKEQANAEMYVQKLNPEQRKVYETVLTTVYNNQRNSPRCFY</sequence>
<accession>A0AAV6UX38</accession>
<dbReference type="AlphaFoldDB" id="A0AAV6UX38"/>
<evidence type="ECO:0000313" key="2">
    <source>
        <dbReference type="Proteomes" id="UP000827092"/>
    </source>
</evidence>
<evidence type="ECO:0000313" key="1">
    <source>
        <dbReference type="EMBL" id="KAG8187891.1"/>
    </source>
</evidence>
<proteinExistence type="predicted"/>
<comment type="caution">
    <text evidence="1">The sequence shown here is derived from an EMBL/GenBank/DDBJ whole genome shotgun (WGS) entry which is preliminary data.</text>
</comment>
<name>A0AAV6UX38_9ARAC</name>
<organism evidence="1 2">
    <name type="scientific">Oedothorax gibbosus</name>
    <dbReference type="NCBI Taxonomy" id="931172"/>
    <lineage>
        <taxon>Eukaryota</taxon>
        <taxon>Metazoa</taxon>
        <taxon>Ecdysozoa</taxon>
        <taxon>Arthropoda</taxon>
        <taxon>Chelicerata</taxon>
        <taxon>Arachnida</taxon>
        <taxon>Araneae</taxon>
        <taxon>Araneomorphae</taxon>
        <taxon>Entelegynae</taxon>
        <taxon>Araneoidea</taxon>
        <taxon>Linyphiidae</taxon>
        <taxon>Erigoninae</taxon>
        <taxon>Oedothorax</taxon>
    </lineage>
</organism>
<gene>
    <name evidence="1" type="ORF">JTE90_001655</name>
</gene>
<dbReference type="PANTHER" id="PTHR10492:SF57">
    <property type="entry name" value="ATP-DEPENDENT DNA HELICASE"/>
    <property type="match status" value="1"/>
</dbReference>
<dbReference type="PANTHER" id="PTHR10492">
    <property type="match status" value="1"/>
</dbReference>
<keyword evidence="2" id="KW-1185">Reference proteome</keyword>